<evidence type="ECO:0000256" key="5">
    <source>
        <dbReference type="ARBA" id="ARBA00022801"/>
    </source>
</evidence>
<comment type="cofactor">
    <cofactor evidence="8">
        <name>Zn(2+)</name>
        <dbReference type="ChEBI" id="CHEBI:29105"/>
    </cofactor>
    <text evidence="8">Binds 1 zinc ion per subunit.</text>
</comment>
<dbReference type="GO" id="GO:0002100">
    <property type="term" value="P:tRNA wobble adenosine to inosine editing"/>
    <property type="evidence" value="ECO:0007669"/>
    <property type="project" value="UniProtKB-UniRule"/>
</dbReference>
<comment type="similarity">
    <text evidence="1">Belongs to the cytidine and deoxycytidylate deaminase family. ADAT2 subfamily.</text>
</comment>
<dbReference type="HOGENOM" id="CLU_025810_3_0_6"/>
<dbReference type="STRING" id="1410383.TGUWTKB_3100"/>
<protein>
    <recommendedName>
        <fullName evidence="8">tRNA-specific adenosine deaminase</fullName>
        <ecNumber evidence="8">3.5.4.33</ecNumber>
    </recommendedName>
</protein>
<feature type="domain" description="CMP/dCMP-type deaminase" evidence="9">
    <location>
        <begin position="2"/>
        <end position="125"/>
    </location>
</feature>
<dbReference type="PROSITE" id="PS51747">
    <property type="entry name" value="CYT_DCMP_DEAMINASES_2"/>
    <property type="match status" value="1"/>
</dbReference>
<accession>A0A090ARV1</accession>
<dbReference type="GO" id="GO:0052717">
    <property type="term" value="F:tRNA-specific adenosine-34 deaminase activity"/>
    <property type="evidence" value="ECO:0007669"/>
    <property type="project" value="UniProtKB-UniRule"/>
</dbReference>
<dbReference type="FunFam" id="3.40.140.10:FF:000005">
    <property type="entry name" value="tRNA-specific adenosine deaminase"/>
    <property type="match status" value="1"/>
</dbReference>
<dbReference type="PANTHER" id="PTHR11079:SF202">
    <property type="entry name" value="TRNA-SPECIFIC ADENOSINE DEAMINASE"/>
    <property type="match status" value="1"/>
</dbReference>
<evidence type="ECO:0000256" key="1">
    <source>
        <dbReference type="ARBA" id="ARBA00010669"/>
    </source>
</evidence>
<keyword evidence="11" id="KW-1185">Reference proteome</keyword>
<comment type="function">
    <text evidence="8">Catalyzes the deamination of adenosine to inosine at the wobble position 34 of tRNA(Arg2).</text>
</comment>
<comment type="catalytic activity">
    <reaction evidence="7 8">
        <text>adenosine(34) in tRNA + H2O + H(+) = inosine(34) in tRNA + NH4(+)</text>
        <dbReference type="Rhea" id="RHEA:43168"/>
        <dbReference type="Rhea" id="RHEA-COMP:10373"/>
        <dbReference type="Rhea" id="RHEA-COMP:10374"/>
        <dbReference type="ChEBI" id="CHEBI:15377"/>
        <dbReference type="ChEBI" id="CHEBI:15378"/>
        <dbReference type="ChEBI" id="CHEBI:28938"/>
        <dbReference type="ChEBI" id="CHEBI:74411"/>
        <dbReference type="ChEBI" id="CHEBI:82852"/>
        <dbReference type="EC" id="3.5.4.33"/>
    </reaction>
</comment>
<dbReference type="InterPro" id="IPR028883">
    <property type="entry name" value="tRNA_aden_deaminase"/>
</dbReference>
<dbReference type="NCBIfam" id="NF008113">
    <property type="entry name" value="PRK10860.1"/>
    <property type="match status" value="1"/>
</dbReference>
<dbReference type="CDD" id="cd01285">
    <property type="entry name" value="nucleoside_deaminase"/>
    <property type="match status" value="1"/>
</dbReference>
<dbReference type="Gene3D" id="3.40.140.10">
    <property type="entry name" value="Cytidine Deaminase, domain 2"/>
    <property type="match status" value="1"/>
</dbReference>
<keyword evidence="3 8" id="KW-0819">tRNA processing</keyword>
<evidence type="ECO:0000256" key="4">
    <source>
        <dbReference type="ARBA" id="ARBA00022723"/>
    </source>
</evidence>
<evidence type="ECO:0000256" key="2">
    <source>
        <dbReference type="ARBA" id="ARBA00011738"/>
    </source>
</evidence>
<dbReference type="EMBL" id="AP014521">
    <property type="protein sequence ID" value="BAP58550.1"/>
    <property type="molecule type" value="Genomic_DNA"/>
</dbReference>
<dbReference type="KEGG" id="sbw:TGUWTKB_3100"/>
<evidence type="ECO:0000256" key="7">
    <source>
        <dbReference type="ARBA" id="ARBA00048045"/>
    </source>
</evidence>
<sequence>MKDDEYWMRFAIFNAKKAHKKNEIPIGAILIKDNIIIGQGWNQTIKKNDPTAHAEILTLQKASKKLNNYRLLHTTLYVTLEPCIMCVGAILHSRISKLIYGAHNKQINATKILLYPKLNHHIKVFSGVLEKDCSDLLKNFFQDRRKK</sequence>
<evidence type="ECO:0000313" key="11">
    <source>
        <dbReference type="Proteomes" id="UP000031627"/>
    </source>
</evidence>
<reference evidence="11" key="1">
    <citation type="submission" date="2013-11" db="EMBL/GenBank/DDBJ databases">
        <title>Symbiont-containing voluminous jelly as an extraordinary maternal gift for overwintering insect nymphs.</title>
        <authorList>
            <person name="Kaiwa N."/>
            <person name="Hosokawa T."/>
            <person name="Nikoh N."/>
            <person name="Meng X.Y."/>
            <person name="Tanahashi M."/>
            <person name="Moriyama M."/>
            <person name="Maeda T."/>
            <person name="Yamaguchi K."/>
            <person name="Shigenobu S."/>
            <person name="Ito M."/>
            <person name="Fukatsu T."/>
        </authorList>
    </citation>
    <scope>NUCLEOTIDE SEQUENCE [LARGE SCALE GENOMIC DNA]</scope>
    <source>
        <strain evidence="11">UwTKB</strain>
    </source>
</reference>
<proteinExistence type="inferred from homology"/>
<dbReference type="Proteomes" id="UP000031627">
    <property type="component" value="Chromosome"/>
</dbReference>
<dbReference type="PROSITE" id="PS00903">
    <property type="entry name" value="CYT_DCMP_DEAMINASES_1"/>
    <property type="match status" value="1"/>
</dbReference>
<evidence type="ECO:0000256" key="3">
    <source>
        <dbReference type="ARBA" id="ARBA00022694"/>
    </source>
</evidence>
<feature type="binding site" evidence="8">
    <location>
        <position position="83"/>
    </location>
    <ligand>
        <name>Zn(2+)</name>
        <dbReference type="ChEBI" id="CHEBI:29105"/>
        <note>catalytic</note>
    </ligand>
</feature>
<dbReference type="HAMAP" id="MF_00972">
    <property type="entry name" value="tRNA_aden_deaminase"/>
    <property type="match status" value="1"/>
</dbReference>
<evidence type="ECO:0000259" key="9">
    <source>
        <dbReference type="PROSITE" id="PS51747"/>
    </source>
</evidence>
<dbReference type="InterPro" id="IPR016192">
    <property type="entry name" value="APOBEC/CMP_deaminase_Zn-bd"/>
</dbReference>
<dbReference type="InterPro" id="IPR058535">
    <property type="entry name" value="MafB19-deam"/>
</dbReference>
<dbReference type="RefSeq" id="WP_041062872.1">
    <property type="nucleotide sequence ID" value="NZ_AP014521.1"/>
</dbReference>
<gene>
    <name evidence="8 10" type="primary">tadA</name>
    <name evidence="10" type="ORF">TGUWTKB_3100</name>
</gene>
<reference evidence="10 11" key="2">
    <citation type="journal article" date="2014" name="Curr. Biol.">
        <title>Symbiont-Supplemented Maternal Investment Underpinning Host's Ecological Adaptation.</title>
        <authorList>
            <person name="Kaiwa N."/>
            <person name="Hosokawa T."/>
            <person name="Nikoh N."/>
            <person name="Tanahashi M."/>
            <person name="Moriyama M."/>
            <person name="Meng X.Y."/>
            <person name="Maeda T."/>
            <person name="Yamaguchi K."/>
            <person name="Shigenobu S."/>
            <person name="Ito M."/>
            <person name="Fukatsu T."/>
        </authorList>
    </citation>
    <scope>NUCLEOTIDE SEQUENCE [LARGE SCALE GENOMIC DNA]</scope>
    <source>
        <strain evidence="10 11">UwTKB</strain>
    </source>
</reference>
<name>A0A090ARV1_9ENTR</name>
<dbReference type="PANTHER" id="PTHR11079">
    <property type="entry name" value="CYTOSINE DEAMINASE FAMILY MEMBER"/>
    <property type="match status" value="1"/>
</dbReference>
<dbReference type="AlphaFoldDB" id="A0A090ARV1"/>
<keyword evidence="6 8" id="KW-0862">Zinc</keyword>
<keyword evidence="5 8" id="KW-0378">Hydrolase</keyword>
<keyword evidence="4 8" id="KW-0479">Metal-binding</keyword>
<dbReference type="OrthoDB" id="9802676at2"/>
<feature type="binding site" evidence="8">
    <location>
        <position position="86"/>
    </location>
    <ligand>
        <name>Zn(2+)</name>
        <dbReference type="ChEBI" id="CHEBI:29105"/>
        <note>catalytic</note>
    </ligand>
</feature>
<feature type="active site" description="Proton donor" evidence="8">
    <location>
        <position position="55"/>
    </location>
</feature>
<comment type="subunit">
    <text evidence="2 8">Homodimer.</text>
</comment>
<evidence type="ECO:0000313" key="10">
    <source>
        <dbReference type="EMBL" id="BAP58550.1"/>
    </source>
</evidence>
<dbReference type="InterPro" id="IPR002125">
    <property type="entry name" value="CMP_dCMP_dom"/>
</dbReference>
<dbReference type="GO" id="GO:0008270">
    <property type="term" value="F:zinc ion binding"/>
    <property type="evidence" value="ECO:0007669"/>
    <property type="project" value="UniProtKB-UniRule"/>
</dbReference>
<evidence type="ECO:0000256" key="6">
    <source>
        <dbReference type="ARBA" id="ARBA00022833"/>
    </source>
</evidence>
<dbReference type="Pfam" id="PF14437">
    <property type="entry name" value="MafB19-deam"/>
    <property type="match status" value="1"/>
</dbReference>
<dbReference type="EC" id="3.5.4.33" evidence="8"/>
<dbReference type="SUPFAM" id="SSF53927">
    <property type="entry name" value="Cytidine deaminase-like"/>
    <property type="match status" value="1"/>
</dbReference>
<evidence type="ECO:0000256" key="8">
    <source>
        <dbReference type="HAMAP-Rule" id="MF_00972"/>
    </source>
</evidence>
<dbReference type="InterPro" id="IPR016193">
    <property type="entry name" value="Cytidine_deaminase-like"/>
</dbReference>
<organism evidence="10 11">
    <name type="scientific">Candidatus Tachikawaea gelatinosa</name>
    <dbReference type="NCBI Taxonomy" id="1410383"/>
    <lineage>
        <taxon>Bacteria</taxon>
        <taxon>Pseudomonadati</taxon>
        <taxon>Pseudomonadota</taxon>
        <taxon>Gammaproteobacteria</taxon>
        <taxon>Enterobacterales</taxon>
        <taxon>Enterobacteriaceae</taxon>
        <taxon>Candidatus Tachikawaea</taxon>
    </lineage>
</organism>
<feature type="binding site" evidence="8">
    <location>
        <position position="53"/>
    </location>
    <ligand>
        <name>Zn(2+)</name>
        <dbReference type="ChEBI" id="CHEBI:29105"/>
        <note>catalytic</note>
    </ligand>
</feature>